<proteinExistence type="predicted"/>
<keyword evidence="2" id="KW-1185">Reference proteome</keyword>
<sequence length="121" mass="13206">MRYWSFRRGIEGANRMGGAGGAKSGSCCVGASLRGRAGQPPFILQPMLESRLQINLARRAKVPFPFWMRFQFDLCQTRWPTAGWALCGCCGVGSLRLSEPCCSEAQAFTPDLFASSPLPIS</sequence>
<accession>A0A6A5JZC7</accession>
<dbReference type="EMBL" id="ML975392">
    <property type="protein sequence ID" value="KAF1830555.1"/>
    <property type="molecule type" value="Genomic_DNA"/>
</dbReference>
<dbReference type="Proteomes" id="UP000800040">
    <property type="component" value="Unassembled WGS sequence"/>
</dbReference>
<dbReference type="AlphaFoldDB" id="A0A6A5JZC7"/>
<evidence type="ECO:0000313" key="2">
    <source>
        <dbReference type="Proteomes" id="UP000800040"/>
    </source>
</evidence>
<evidence type="ECO:0000313" key="1">
    <source>
        <dbReference type="EMBL" id="KAF1830555.1"/>
    </source>
</evidence>
<gene>
    <name evidence="1" type="ORF">BDW02DRAFT_95264</name>
</gene>
<organism evidence="1 2">
    <name type="scientific">Decorospora gaudefroyi</name>
    <dbReference type="NCBI Taxonomy" id="184978"/>
    <lineage>
        <taxon>Eukaryota</taxon>
        <taxon>Fungi</taxon>
        <taxon>Dikarya</taxon>
        <taxon>Ascomycota</taxon>
        <taxon>Pezizomycotina</taxon>
        <taxon>Dothideomycetes</taxon>
        <taxon>Pleosporomycetidae</taxon>
        <taxon>Pleosporales</taxon>
        <taxon>Pleosporineae</taxon>
        <taxon>Pleosporaceae</taxon>
        <taxon>Decorospora</taxon>
    </lineage>
</organism>
<reference evidence="1" key="1">
    <citation type="submission" date="2020-01" db="EMBL/GenBank/DDBJ databases">
        <authorList>
            <consortium name="DOE Joint Genome Institute"/>
            <person name="Haridas S."/>
            <person name="Albert R."/>
            <person name="Binder M."/>
            <person name="Bloem J."/>
            <person name="Labutti K."/>
            <person name="Salamov A."/>
            <person name="Andreopoulos B."/>
            <person name="Baker S.E."/>
            <person name="Barry K."/>
            <person name="Bills G."/>
            <person name="Bluhm B.H."/>
            <person name="Cannon C."/>
            <person name="Castanera R."/>
            <person name="Culley D.E."/>
            <person name="Daum C."/>
            <person name="Ezra D."/>
            <person name="Gonzalez J.B."/>
            <person name="Henrissat B."/>
            <person name="Kuo A."/>
            <person name="Liang C."/>
            <person name="Lipzen A."/>
            <person name="Lutzoni F."/>
            <person name="Magnuson J."/>
            <person name="Mondo S."/>
            <person name="Nolan M."/>
            <person name="Ohm R."/>
            <person name="Pangilinan J."/>
            <person name="Park H.-J."/>
            <person name="Ramirez L."/>
            <person name="Alfaro M."/>
            <person name="Sun H."/>
            <person name="Tritt A."/>
            <person name="Yoshinaga Y."/>
            <person name="Zwiers L.-H."/>
            <person name="Turgeon B.G."/>
            <person name="Goodwin S.B."/>
            <person name="Spatafora J.W."/>
            <person name="Crous P.W."/>
            <person name="Grigoriev I.V."/>
        </authorList>
    </citation>
    <scope>NUCLEOTIDE SEQUENCE</scope>
    <source>
        <strain evidence="1">P77</strain>
    </source>
</reference>
<name>A0A6A5JZC7_9PLEO</name>
<protein>
    <submittedName>
        <fullName evidence="1">Uncharacterized protein</fullName>
    </submittedName>
</protein>